<dbReference type="Pfam" id="PF20236">
    <property type="entry name" value="DUF6593"/>
    <property type="match status" value="1"/>
</dbReference>
<reference evidence="3" key="1">
    <citation type="submission" date="2021-03" db="EMBL/GenBank/DDBJ databases">
        <authorList>
            <person name="Tagirdzhanova G."/>
        </authorList>
    </citation>
    <scope>NUCLEOTIDE SEQUENCE</scope>
</reference>
<feature type="domain" description="DUF6593" evidence="2">
    <location>
        <begin position="123"/>
        <end position="278"/>
    </location>
</feature>
<protein>
    <recommendedName>
        <fullName evidence="2">DUF6593 domain-containing protein</fullName>
    </recommendedName>
</protein>
<feature type="region of interest" description="Disordered" evidence="1">
    <location>
        <begin position="1"/>
        <end position="107"/>
    </location>
</feature>
<dbReference type="Proteomes" id="UP000664534">
    <property type="component" value="Unassembled WGS sequence"/>
</dbReference>
<evidence type="ECO:0000313" key="4">
    <source>
        <dbReference type="Proteomes" id="UP000664534"/>
    </source>
</evidence>
<sequence length="292" mass="31408">MSQAVSNELPYTGLPPSRYPDSMTGQPASYAQPALIYTEAPPSQYPDNVRGQAVPQAQPPAPYEGTPPYTDNPRHRTTPNSATAPYYTSGPASTAAPPSYLAPADSPSSSRILHVYHSGMRHRKTQILGPDKITVLYTVNINSGGPFSSKPNVTIYKGDTDTVVGTATFHSFSREIEMVIHNNPIALTSSGMLTSAREWTSLATTTDGNRMSFKWKMDGIISGGDMICLDQQDKVCARFQNSTWALQKDGKFEVGPFVSGVLMDEVIVTGLAMLEERSRKRKSGAAASAAAG</sequence>
<proteinExistence type="predicted"/>
<evidence type="ECO:0000259" key="2">
    <source>
        <dbReference type="Pfam" id="PF20236"/>
    </source>
</evidence>
<accession>A0A8H3J2U1</accession>
<dbReference type="AlphaFoldDB" id="A0A8H3J2U1"/>
<name>A0A8H3J2U1_9LECA</name>
<dbReference type="EMBL" id="CAJPDT010000122">
    <property type="protein sequence ID" value="CAF9939687.1"/>
    <property type="molecule type" value="Genomic_DNA"/>
</dbReference>
<gene>
    <name evidence="3" type="ORF">IMSHALPRED_001597</name>
</gene>
<keyword evidence="4" id="KW-1185">Reference proteome</keyword>
<comment type="caution">
    <text evidence="3">The sequence shown here is derived from an EMBL/GenBank/DDBJ whole genome shotgun (WGS) entry which is preliminary data.</text>
</comment>
<dbReference type="InterPro" id="IPR046528">
    <property type="entry name" value="DUF6593"/>
</dbReference>
<evidence type="ECO:0000256" key="1">
    <source>
        <dbReference type="SAM" id="MobiDB-lite"/>
    </source>
</evidence>
<evidence type="ECO:0000313" key="3">
    <source>
        <dbReference type="EMBL" id="CAF9939687.1"/>
    </source>
</evidence>
<dbReference type="OrthoDB" id="4725912at2759"/>
<organism evidence="3 4">
    <name type="scientific">Imshaugia aleurites</name>
    <dbReference type="NCBI Taxonomy" id="172621"/>
    <lineage>
        <taxon>Eukaryota</taxon>
        <taxon>Fungi</taxon>
        <taxon>Dikarya</taxon>
        <taxon>Ascomycota</taxon>
        <taxon>Pezizomycotina</taxon>
        <taxon>Lecanoromycetes</taxon>
        <taxon>OSLEUM clade</taxon>
        <taxon>Lecanoromycetidae</taxon>
        <taxon>Lecanorales</taxon>
        <taxon>Lecanorineae</taxon>
        <taxon>Parmeliaceae</taxon>
        <taxon>Imshaugia</taxon>
    </lineage>
</organism>